<name>A0A8H8CY36_AJECA</name>
<dbReference type="EMBL" id="JAEVHI010000004">
    <property type="protein sequence ID" value="KAG5293987.1"/>
    <property type="molecule type" value="Genomic_DNA"/>
</dbReference>
<gene>
    <name evidence="2" type="ORF">I7I52_05481</name>
</gene>
<evidence type="ECO:0000313" key="2">
    <source>
        <dbReference type="EMBL" id="KAG5293987.1"/>
    </source>
</evidence>
<comment type="caution">
    <text evidence="2">The sequence shown here is derived from an EMBL/GenBank/DDBJ whole genome shotgun (WGS) entry which is preliminary data.</text>
</comment>
<protein>
    <submittedName>
        <fullName evidence="2">Uncharacterized protein</fullName>
    </submittedName>
</protein>
<evidence type="ECO:0000313" key="3">
    <source>
        <dbReference type="Proteomes" id="UP000670092"/>
    </source>
</evidence>
<dbReference type="VEuPathDB" id="FungiDB:I7I52_05481"/>
<evidence type="ECO:0000256" key="1">
    <source>
        <dbReference type="SAM" id="MobiDB-lite"/>
    </source>
</evidence>
<proteinExistence type="predicted"/>
<reference evidence="2 3" key="1">
    <citation type="submission" date="2021-01" db="EMBL/GenBank/DDBJ databases">
        <title>Chromosome-level genome assembly of a human fungal pathogen reveals clustering of transcriptionally co-regulated genes.</title>
        <authorList>
            <person name="Voorhies M."/>
            <person name="Cohen S."/>
            <person name="Shea T.P."/>
            <person name="Petrus S."/>
            <person name="Munoz J.F."/>
            <person name="Poplawski S."/>
            <person name="Goldman W.E."/>
            <person name="Michael T."/>
            <person name="Cuomo C.A."/>
            <person name="Sil A."/>
            <person name="Beyhan S."/>
        </authorList>
    </citation>
    <scope>NUCLEOTIDE SEQUENCE [LARGE SCALE GENOMIC DNA]</scope>
    <source>
        <strain evidence="2 3">G184AR</strain>
    </source>
</reference>
<sequence length="110" mass="12539">MRRGSVRARGKEKEISLLSTPQHLPPNATTLPPLLCNLLKSVDKIKADLIRNHAVMLIFRMSGYKLADPLRIRPQSAIRTPADEVQIRRQPTPCLHIDIDTVEIRLDQRN</sequence>
<feature type="region of interest" description="Disordered" evidence="1">
    <location>
        <begin position="1"/>
        <end position="27"/>
    </location>
</feature>
<accession>A0A8H8CY36</accession>
<organism evidence="2 3">
    <name type="scientific">Ajellomyces capsulatus</name>
    <name type="common">Darling's disease fungus</name>
    <name type="synonym">Histoplasma capsulatum</name>
    <dbReference type="NCBI Taxonomy" id="5037"/>
    <lineage>
        <taxon>Eukaryota</taxon>
        <taxon>Fungi</taxon>
        <taxon>Dikarya</taxon>
        <taxon>Ascomycota</taxon>
        <taxon>Pezizomycotina</taxon>
        <taxon>Eurotiomycetes</taxon>
        <taxon>Eurotiomycetidae</taxon>
        <taxon>Onygenales</taxon>
        <taxon>Ajellomycetaceae</taxon>
        <taxon>Histoplasma</taxon>
    </lineage>
</organism>
<dbReference type="Proteomes" id="UP000670092">
    <property type="component" value="Unassembled WGS sequence"/>
</dbReference>
<dbReference type="AlphaFoldDB" id="A0A8H8CY36"/>